<dbReference type="STRING" id="4555.A0A368PJ63"/>
<reference evidence="2" key="1">
    <citation type="journal article" date="2012" name="Nat. Biotechnol.">
        <title>Reference genome sequence of the model plant Setaria.</title>
        <authorList>
            <person name="Bennetzen J.L."/>
            <person name="Schmutz J."/>
            <person name="Wang H."/>
            <person name="Percifield R."/>
            <person name="Hawkins J."/>
            <person name="Pontaroli A.C."/>
            <person name="Estep M."/>
            <person name="Feng L."/>
            <person name="Vaughn J.N."/>
            <person name="Grimwood J."/>
            <person name="Jenkins J."/>
            <person name="Barry K."/>
            <person name="Lindquist E."/>
            <person name="Hellsten U."/>
            <person name="Deshpande S."/>
            <person name="Wang X."/>
            <person name="Wu X."/>
            <person name="Mitros T."/>
            <person name="Triplett J."/>
            <person name="Yang X."/>
            <person name="Ye C.Y."/>
            <person name="Mauro-Herrera M."/>
            <person name="Wang L."/>
            <person name="Li P."/>
            <person name="Sharma M."/>
            <person name="Sharma R."/>
            <person name="Ronald P.C."/>
            <person name="Panaud O."/>
            <person name="Kellogg E.A."/>
            <person name="Brutnell T.P."/>
            <person name="Doust A.N."/>
            <person name="Tuskan G.A."/>
            <person name="Rokhsar D."/>
            <person name="Devos K.M."/>
        </authorList>
    </citation>
    <scope>NUCLEOTIDE SEQUENCE [LARGE SCALE GENOMIC DNA]</scope>
    <source>
        <strain evidence="2">Yugu1</strain>
    </source>
</reference>
<dbReference type="Gene3D" id="1.10.245.10">
    <property type="entry name" value="SWIB/MDM2 domain"/>
    <property type="match status" value="1"/>
</dbReference>
<name>A0A368PJ63_SETIT</name>
<reference evidence="2" key="2">
    <citation type="submission" date="2015-07" db="EMBL/GenBank/DDBJ databases">
        <authorList>
            <person name="Noorani M."/>
        </authorList>
    </citation>
    <scope>NUCLEOTIDE SEQUENCE</scope>
    <source>
        <strain evidence="2">Yugu1</strain>
    </source>
</reference>
<dbReference type="InterPro" id="IPR036885">
    <property type="entry name" value="SWIB_MDM2_dom_sf"/>
</dbReference>
<sequence>MAAVARVFRGSRFLMSPAAGAAAAAGAKKAAPAPQVTKADATAAKEKRGIMKPVPVSEEMRRFAGGAPELARPQAVKLIWAHIKANGLQNPAKKTEINCDATLKSLFGGRDKVGMLEISKLLNPHFLKN</sequence>
<proteinExistence type="predicted"/>
<protein>
    <recommendedName>
        <fullName evidence="1">DM2 domain-containing protein</fullName>
    </recommendedName>
</protein>
<organism evidence="2">
    <name type="scientific">Setaria italica</name>
    <name type="common">Foxtail millet</name>
    <name type="synonym">Panicum italicum</name>
    <dbReference type="NCBI Taxonomy" id="4555"/>
    <lineage>
        <taxon>Eukaryota</taxon>
        <taxon>Viridiplantae</taxon>
        <taxon>Streptophyta</taxon>
        <taxon>Embryophyta</taxon>
        <taxon>Tracheophyta</taxon>
        <taxon>Spermatophyta</taxon>
        <taxon>Magnoliopsida</taxon>
        <taxon>Liliopsida</taxon>
        <taxon>Poales</taxon>
        <taxon>Poaceae</taxon>
        <taxon>PACMAD clade</taxon>
        <taxon>Panicoideae</taxon>
        <taxon>Panicodae</taxon>
        <taxon>Paniceae</taxon>
        <taxon>Cenchrinae</taxon>
        <taxon>Setaria</taxon>
    </lineage>
</organism>
<dbReference type="EMBL" id="CM003528">
    <property type="protein sequence ID" value="RCV05643.1"/>
    <property type="molecule type" value="Genomic_DNA"/>
</dbReference>
<accession>A0A368PJ63</accession>
<dbReference type="PANTHER" id="PTHR13844">
    <property type="entry name" value="SWI/SNF-RELATED MATRIX-ASSOCIATED ACTIN-DEPENDENT REGULATOR OF CHROMATIN SUBFAMILY D"/>
    <property type="match status" value="1"/>
</dbReference>
<dbReference type="AlphaFoldDB" id="A0A368PJ63"/>
<dbReference type="SUPFAM" id="SSF47592">
    <property type="entry name" value="SWIB/MDM2 domain"/>
    <property type="match status" value="1"/>
</dbReference>
<evidence type="ECO:0000313" key="2">
    <source>
        <dbReference type="EMBL" id="RCV05643.1"/>
    </source>
</evidence>
<evidence type="ECO:0000259" key="1">
    <source>
        <dbReference type="PROSITE" id="PS51925"/>
    </source>
</evidence>
<dbReference type="PROSITE" id="PS51925">
    <property type="entry name" value="SWIB_MDM2"/>
    <property type="match status" value="1"/>
</dbReference>
<dbReference type="KEGG" id="sita:101786366"/>
<dbReference type="CDD" id="cd10567">
    <property type="entry name" value="SWIB-MDM2_like"/>
    <property type="match status" value="1"/>
</dbReference>
<dbReference type="OrthoDB" id="10251073at2759"/>
<gene>
    <name evidence="2" type="ORF">SETIT_1G099300v2</name>
</gene>
<dbReference type="InterPro" id="IPR003121">
    <property type="entry name" value="SWIB_MDM2_domain"/>
</dbReference>
<feature type="domain" description="DM2" evidence="1">
    <location>
        <begin position="49"/>
        <end position="128"/>
    </location>
</feature>
<dbReference type="InterPro" id="IPR019835">
    <property type="entry name" value="SWIB_domain"/>
</dbReference>
<dbReference type="SMART" id="SM00151">
    <property type="entry name" value="SWIB"/>
    <property type="match status" value="1"/>
</dbReference>
<dbReference type="Pfam" id="PF02201">
    <property type="entry name" value="SWIB"/>
    <property type="match status" value="1"/>
</dbReference>